<dbReference type="PROSITE" id="PS51836">
    <property type="entry name" value="DENN_FNIP12"/>
    <property type="match status" value="1"/>
</dbReference>
<comment type="similarity">
    <text evidence="3">Belongs to the FNIP family.</text>
</comment>
<feature type="compositionally biased region" description="Basic and acidic residues" evidence="7">
    <location>
        <begin position="910"/>
        <end position="919"/>
    </location>
</feature>
<comment type="subcellular location">
    <subcellularLocation>
        <location evidence="1">Cytoplasm</location>
    </subcellularLocation>
    <subcellularLocation>
        <location evidence="2">Lysosome membrane</location>
    </subcellularLocation>
</comment>
<proteinExistence type="inferred from homology"/>
<sequence length="1147" mass="127184">MPPTLFQKLFNKRNALSSPPPRCSKEDPAFSWPLPQLEPSQIRLIVYQDCERRGRNVLFDSNAKKKGTEETPITVLSTDAPVKVFGKCCQLRPTRGSSSSLDSSSSCTSDRESKEHGQRFQGSRCSSDVVMLGEMMFGSVAMSYKGSTLKIHQIRSPPQLMLSKVFTARTGGSAYGSLNTLQDSLEFIGPESNTLRPDQHMGPNSLLGSIGFSQLCSPRRAFSEQGPLRLIKSASFFSGHSHPMDMPGRGPHDERDSGIARSASLSSLLITPFPSPGSSLTSSCASSYQRRWLRSQTTSLENGVFPRWSVEESFNMSDESGGQSLGVMRKKKIAIGVIFTLSPNPEESSRFQDFFFSHFPLFESHMNKLKSAIEQAMKISRRSADASQRALAYSRMVDGLNEFRMTICDLYTMPRVAEPVWLTMMSGASEKNQLCSHFMRELAVLMEQASKNQFPRFLPALLTAILTNHLAWVPTVMPNGQPPIKIFLEKHSSQSVDMLAKTHPYNPLWAQLGDLYGAIGSPVRLSRTVVVGRRQDLVQRLLYVLTYFIRCSELLETHMLDSAEDEAIVMPGSLITTSLRKGEVEESDYVLVTVHKPSGDYLSQGAHSQQTEAEDSSYRSDNSLQSSTYTDMEVEHGDPPKEEDEEEEYEEDSNSRTIEATISQIRAAEVAEAGELQRELCNVPVETVLRLGAASPRKQASVLEARTKGDLKLPDSASLTEPASNKTTAVPVPVLPGSTVTLPMVLPEEEGPANKVTFLIGDSLSPESDTESQRRKMKAEIKKHKQYLHSKTIGTGAAEDQTNQTKATPALQRVSSTIPQWSSKCSDYCSEYFGSENEETRTLRNQEATMDNMHKHLLNPSGIPPLHELSFQNARRCRCSSTDSSDACCCRSCPAEHDKDPPPCAALRQEGNDGNRDQKYQAASVNDWEIPRNESSDSALGDSESEETEDWQEEVLVPFPGAKLVENYSKPTIANFGRSLFGGYCPAYVPDFVLHGIPSDEKLRQSLMSELNHTVQHPVLDEPIAEAVCIIADTDKWTVQVASSQRRVTDVTKLGKEVLVSSLVSNILQSTYQLYKLNLSPNFCIMHLEDRLQEIYFKSKMLAEYLKGQTRVHVKELGMVLGIESSDLPLLAAVASTHSPYVAQILL</sequence>
<feature type="region of interest" description="Disordered" evidence="7">
    <location>
        <begin position="92"/>
        <end position="120"/>
    </location>
</feature>
<evidence type="ECO:0000256" key="6">
    <source>
        <dbReference type="ARBA" id="ARBA00023228"/>
    </source>
</evidence>
<evidence type="ECO:0000256" key="3">
    <source>
        <dbReference type="ARBA" id="ARBA00007541"/>
    </source>
</evidence>
<evidence type="ECO:0000256" key="1">
    <source>
        <dbReference type="ARBA" id="ARBA00004496"/>
    </source>
</evidence>
<keyword evidence="10" id="KW-1185">Reference proteome</keyword>
<dbReference type="Proteomes" id="UP000028760">
    <property type="component" value="Unassembled WGS sequence"/>
</dbReference>
<feature type="compositionally biased region" description="Acidic residues" evidence="7">
    <location>
        <begin position="943"/>
        <end position="952"/>
    </location>
</feature>
<evidence type="ECO:0000256" key="2">
    <source>
        <dbReference type="ARBA" id="ARBA00004656"/>
    </source>
</evidence>
<evidence type="ECO:0000313" key="9">
    <source>
        <dbReference type="Ensembl" id="ENSPFOP00000024521.1"/>
    </source>
</evidence>
<feature type="compositionally biased region" description="Basic and acidic residues" evidence="7">
    <location>
        <begin position="109"/>
        <end position="118"/>
    </location>
</feature>
<feature type="compositionally biased region" description="Acidic residues" evidence="7">
    <location>
        <begin position="641"/>
        <end position="652"/>
    </location>
</feature>
<dbReference type="Pfam" id="PF14638">
    <property type="entry name" value="FNIP_C"/>
    <property type="match status" value="1"/>
</dbReference>
<dbReference type="Pfam" id="PF14637">
    <property type="entry name" value="FNIP_M"/>
    <property type="match status" value="1"/>
</dbReference>
<keyword evidence="5" id="KW-0472">Membrane</keyword>
<dbReference type="GeneTree" id="ENSGT00390000009391"/>
<dbReference type="InterPro" id="IPR026156">
    <property type="entry name" value="FNIP_fam"/>
</dbReference>
<evidence type="ECO:0000256" key="4">
    <source>
        <dbReference type="ARBA" id="ARBA00022490"/>
    </source>
</evidence>
<feature type="region of interest" description="Disordered" evidence="7">
    <location>
        <begin position="601"/>
        <end position="656"/>
    </location>
</feature>
<accession>A0A096LZD0</accession>
<reference evidence="9" key="2">
    <citation type="submission" date="2025-08" db="UniProtKB">
        <authorList>
            <consortium name="Ensembl"/>
        </authorList>
    </citation>
    <scope>IDENTIFICATION</scope>
</reference>
<name>A0A096LZD0_POEFO</name>
<protein>
    <submittedName>
        <fullName evidence="9">Folliculin interacting protein 1</fullName>
    </submittedName>
</protein>
<feature type="compositionally biased region" description="Polar residues" evidence="7">
    <location>
        <begin position="619"/>
        <end position="630"/>
    </location>
</feature>
<evidence type="ECO:0000256" key="7">
    <source>
        <dbReference type="SAM" id="MobiDB-lite"/>
    </source>
</evidence>
<dbReference type="InterPro" id="IPR028086">
    <property type="entry name" value="FNIP_C_dom"/>
</dbReference>
<dbReference type="Ensembl" id="ENSPFOT00000030754.1">
    <property type="protein sequence ID" value="ENSPFOP00000024521.1"/>
    <property type="gene ID" value="ENSPFOG00000003944.2"/>
</dbReference>
<dbReference type="PANTHER" id="PTHR21634">
    <property type="entry name" value="RE13835P"/>
    <property type="match status" value="1"/>
</dbReference>
<dbReference type="PANTHER" id="PTHR21634:SF12">
    <property type="entry name" value="FOLLICULIN-INTERACTING PROTEIN 1"/>
    <property type="match status" value="1"/>
</dbReference>
<feature type="region of interest" description="Disordered" evidence="7">
    <location>
        <begin position="895"/>
        <end position="952"/>
    </location>
</feature>
<feature type="compositionally biased region" description="Low complexity" evidence="7">
    <location>
        <begin position="97"/>
        <end position="108"/>
    </location>
</feature>
<reference evidence="9" key="3">
    <citation type="submission" date="2025-09" db="UniProtKB">
        <authorList>
            <consortium name="Ensembl"/>
        </authorList>
    </citation>
    <scope>IDENTIFICATION</scope>
</reference>
<dbReference type="AlphaFoldDB" id="A0A096LZD0"/>
<organism evidence="9 10">
    <name type="scientific">Poecilia formosa</name>
    <name type="common">Amazon molly</name>
    <name type="synonym">Limia formosa</name>
    <dbReference type="NCBI Taxonomy" id="48698"/>
    <lineage>
        <taxon>Eukaryota</taxon>
        <taxon>Metazoa</taxon>
        <taxon>Chordata</taxon>
        <taxon>Craniata</taxon>
        <taxon>Vertebrata</taxon>
        <taxon>Euteleostomi</taxon>
        <taxon>Actinopterygii</taxon>
        <taxon>Neopterygii</taxon>
        <taxon>Teleostei</taxon>
        <taxon>Neoteleostei</taxon>
        <taxon>Acanthomorphata</taxon>
        <taxon>Ovalentaria</taxon>
        <taxon>Atherinomorphae</taxon>
        <taxon>Cyprinodontiformes</taxon>
        <taxon>Poeciliidae</taxon>
        <taxon>Poeciliinae</taxon>
        <taxon>Poecilia</taxon>
    </lineage>
</organism>
<feature type="domain" description="UDENN FNIP1/2-type" evidence="8">
    <location>
        <begin position="37"/>
        <end position="1138"/>
    </location>
</feature>
<dbReference type="GO" id="GO:0051087">
    <property type="term" value="F:protein-folding chaperone binding"/>
    <property type="evidence" value="ECO:0007669"/>
    <property type="project" value="TreeGrafter"/>
</dbReference>
<dbReference type="InterPro" id="IPR037545">
    <property type="entry name" value="DENN_FNIP1/2"/>
</dbReference>
<dbReference type="Pfam" id="PF14636">
    <property type="entry name" value="FNIP_N"/>
    <property type="match status" value="1"/>
</dbReference>
<dbReference type="GO" id="GO:0005765">
    <property type="term" value="C:lysosomal membrane"/>
    <property type="evidence" value="ECO:0007669"/>
    <property type="project" value="UniProtKB-SubCell"/>
</dbReference>
<dbReference type="PRINTS" id="PR02073">
    <property type="entry name" value="FOLLICULNIP1"/>
</dbReference>
<evidence type="ECO:0000256" key="5">
    <source>
        <dbReference type="ARBA" id="ARBA00023136"/>
    </source>
</evidence>
<keyword evidence="4" id="KW-0963">Cytoplasm</keyword>
<dbReference type="GO" id="GO:0042030">
    <property type="term" value="F:ATPase inhibitor activity"/>
    <property type="evidence" value="ECO:0007669"/>
    <property type="project" value="TreeGrafter"/>
</dbReference>
<reference evidence="10" key="1">
    <citation type="submission" date="2013-10" db="EMBL/GenBank/DDBJ databases">
        <authorList>
            <person name="Schartl M."/>
            <person name="Warren W."/>
        </authorList>
    </citation>
    <scope>NUCLEOTIDE SEQUENCE [LARGE SCALE GENOMIC DNA]</scope>
    <source>
        <strain evidence="10">female</strain>
    </source>
</reference>
<dbReference type="InterPro" id="IPR028084">
    <property type="entry name" value="FNIP_N_dom"/>
</dbReference>
<dbReference type="InterPro" id="IPR028085">
    <property type="entry name" value="FNIP_mid_dom"/>
</dbReference>
<evidence type="ECO:0000259" key="8">
    <source>
        <dbReference type="PROSITE" id="PS51836"/>
    </source>
</evidence>
<keyword evidence="6" id="KW-0458">Lysosome</keyword>
<dbReference type="EMBL" id="AYCK01014806">
    <property type="status" value="NOT_ANNOTATED_CDS"/>
    <property type="molecule type" value="Genomic_DNA"/>
</dbReference>
<evidence type="ECO:0000313" key="10">
    <source>
        <dbReference type="Proteomes" id="UP000028760"/>
    </source>
</evidence>